<gene>
    <name evidence="10" type="ORF">CYMTET_41098</name>
</gene>
<keyword evidence="11" id="KW-1185">Reference proteome</keyword>
<sequence length="562" mass="61340">MGSQTHAGLISGGILFTSYFLAFASTSSSTGGPEQAKCQPGWEGTKVAMYPPTLAGPQATFLDNFLSPAEADFLRGKAELLVRKDFSRTSFRSQSTYKFVPSDVDERVRCIERRISAVTGIPLSHGEDINVAHYAKGENYGPHVDWGDQRWDTVRMPVRRTTVLLYLSDVEAGGGTMFTGSQRPNLNTFAKECRQVGNLNVAPKKGSAIMFHTHTPPGADRLRGMLFNFSSYHGGCPVIQGNKWVAQKWLWDRPLFLYRSTTLLSHAGFHSTGHQGLSVVDLIPDTQPSHKHMIMNGSARAVDGVVAGSTAARLQGAAALKMEEVPGATLIDKGADQDITGVTAAMWVQFSGARESAGSANPPRNLRIVMAVDLGLRTLVVGINRARRLVVMVHGVEETTSRYVAKQSLEEDTAWNHVALTFKSRRGRPSAYVMLYCQAATKRHTTPVIKFHLPGETTAQENITVWVGGYSGRTALGERDDGEGMELTVQDIQVHAEAFGEAQLTILKAGVHAYGVDPEVSMRYTPCIGNWHCTNDGYEASIFGGQSLDEKKKRKNIGKPEL</sequence>
<evidence type="ECO:0000256" key="6">
    <source>
        <dbReference type="ARBA" id="ARBA00023004"/>
    </source>
</evidence>
<dbReference type="PANTHER" id="PTHR10869">
    <property type="entry name" value="PROLYL 4-HYDROXYLASE ALPHA SUBUNIT"/>
    <property type="match status" value="1"/>
</dbReference>
<dbReference type="EMBL" id="LGRX02027294">
    <property type="protein sequence ID" value="KAK3249474.1"/>
    <property type="molecule type" value="Genomic_DNA"/>
</dbReference>
<evidence type="ECO:0000256" key="7">
    <source>
        <dbReference type="ARBA" id="ARBA00049169"/>
    </source>
</evidence>
<dbReference type="InterPro" id="IPR006620">
    <property type="entry name" value="Pro_4_hyd_alph"/>
</dbReference>
<feature type="chain" id="PRO_5042220917" description="Fe2OG dioxygenase domain-containing protein" evidence="8">
    <location>
        <begin position="25"/>
        <end position="562"/>
    </location>
</feature>
<evidence type="ECO:0000259" key="9">
    <source>
        <dbReference type="PROSITE" id="PS51471"/>
    </source>
</evidence>
<dbReference type="InterPro" id="IPR044862">
    <property type="entry name" value="Pro_4_hyd_alph_FE2OG_OXY"/>
</dbReference>
<dbReference type="GO" id="GO:0031418">
    <property type="term" value="F:L-ascorbic acid binding"/>
    <property type="evidence" value="ECO:0007669"/>
    <property type="project" value="InterPro"/>
</dbReference>
<dbReference type="InterPro" id="IPR005123">
    <property type="entry name" value="Oxoglu/Fe-dep_dioxygenase_dom"/>
</dbReference>
<organism evidence="10 11">
    <name type="scientific">Cymbomonas tetramitiformis</name>
    <dbReference type="NCBI Taxonomy" id="36881"/>
    <lineage>
        <taxon>Eukaryota</taxon>
        <taxon>Viridiplantae</taxon>
        <taxon>Chlorophyta</taxon>
        <taxon>Pyramimonadophyceae</taxon>
        <taxon>Pyramimonadales</taxon>
        <taxon>Pyramimonadaceae</taxon>
        <taxon>Cymbomonas</taxon>
    </lineage>
</organism>
<dbReference type="Proteomes" id="UP001190700">
    <property type="component" value="Unassembled WGS sequence"/>
</dbReference>
<comment type="subcellular location">
    <subcellularLocation>
        <location evidence="2">Endoplasmic reticulum membrane</location>
        <topology evidence="2">Single-pass type II membrane protein</topology>
    </subcellularLocation>
</comment>
<dbReference type="GO" id="GO:0004656">
    <property type="term" value="F:procollagen-proline 4-dioxygenase activity"/>
    <property type="evidence" value="ECO:0007669"/>
    <property type="project" value="UniProtKB-EC"/>
</dbReference>
<dbReference type="InterPro" id="IPR045054">
    <property type="entry name" value="P4HA-like"/>
</dbReference>
<keyword evidence="6" id="KW-0408">Iron</keyword>
<evidence type="ECO:0000313" key="10">
    <source>
        <dbReference type="EMBL" id="KAK3249474.1"/>
    </source>
</evidence>
<keyword evidence="8" id="KW-0732">Signal</keyword>
<dbReference type="GO" id="GO:0005789">
    <property type="term" value="C:endoplasmic reticulum membrane"/>
    <property type="evidence" value="ECO:0007669"/>
    <property type="project" value="UniProtKB-SubCell"/>
</dbReference>
<reference evidence="10 11" key="1">
    <citation type="journal article" date="2015" name="Genome Biol. Evol.">
        <title>Comparative Genomics of a Bacterivorous Green Alga Reveals Evolutionary Causalities and Consequences of Phago-Mixotrophic Mode of Nutrition.</title>
        <authorList>
            <person name="Burns J.A."/>
            <person name="Paasch A."/>
            <person name="Narechania A."/>
            <person name="Kim E."/>
        </authorList>
    </citation>
    <scope>NUCLEOTIDE SEQUENCE [LARGE SCALE GENOMIC DNA]</scope>
    <source>
        <strain evidence="10 11">PLY_AMNH</strain>
    </source>
</reference>
<dbReference type="AlphaFoldDB" id="A0AAE0F2W0"/>
<keyword evidence="5" id="KW-0560">Oxidoreductase</keyword>
<evidence type="ECO:0000256" key="1">
    <source>
        <dbReference type="ARBA" id="ARBA00001961"/>
    </source>
</evidence>
<keyword evidence="3" id="KW-0479">Metal-binding</keyword>
<feature type="signal peptide" evidence="8">
    <location>
        <begin position="1"/>
        <end position="24"/>
    </location>
</feature>
<protein>
    <recommendedName>
        <fullName evidence="9">Fe2OG dioxygenase domain-containing protein</fullName>
    </recommendedName>
</protein>
<feature type="domain" description="Fe2OG dioxygenase" evidence="9">
    <location>
        <begin position="125"/>
        <end position="252"/>
    </location>
</feature>
<dbReference type="SMART" id="SM00702">
    <property type="entry name" value="P4Hc"/>
    <property type="match status" value="1"/>
</dbReference>
<comment type="cofactor">
    <cofactor evidence="1">
        <name>L-ascorbate</name>
        <dbReference type="ChEBI" id="CHEBI:38290"/>
    </cofactor>
</comment>
<dbReference type="Pfam" id="PF13640">
    <property type="entry name" value="2OG-FeII_Oxy_3"/>
    <property type="match status" value="1"/>
</dbReference>
<evidence type="ECO:0000256" key="4">
    <source>
        <dbReference type="ARBA" id="ARBA00022964"/>
    </source>
</evidence>
<dbReference type="PROSITE" id="PS51471">
    <property type="entry name" value="FE2OG_OXY"/>
    <property type="match status" value="1"/>
</dbReference>
<evidence type="ECO:0000256" key="2">
    <source>
        <dbReference type="ARBA" id="ARBA00004648"/>
    </source>
</evidence>
<comment type="catalytic activity">
    <reaction evidence="7">
        <text>L-prolyl-[collagen] + 2-oxoglutarate + O2 = trans-4-hydroxy-L-prolyl-[collagen] + succinate + CO2</text>
        <dbReference type="Rhea" id="RHEA:18945"/>
        <dbReference type="Rhea" id="RHEA-COMP:11676"/>
        <dbReference type="Rhea" id="RHEA-COMP:11680"/>
        <dbReference type="ChEBI" id="CHEBI:15379"/>
        <dbReference type="ChEBI" id="CHEBI:16526"/>
        <dbReference type="ChEBI" id="CHEBI:16810"/>
        <dbReference type="ChEBI" id="CHEBI:30031"/>
        <dbReference type="ChEBI" id="CHEBI:50342"/>
        <dbReference type="ChEBI" id="CHEBI:61965"/>
        <dbReference type="EC" id="1.14.11.2"/>
    </reaction>
</comment>
<keyword evidence="4" id="KW-0223">Dioxygenase</keyword>
<proteinExistence type="predicted"/>
<dbReference type="PANTHER" id="PTHR10869:SF246">
    <property type="entry name" value="TRANSMEMBRANE PROLYL 4-HYDROXYLASE"/>
    <property type="match status" value="1"/>
</dbReference>
<dbReference type="GO" id="GO:0005506">
    <property type="term" value="F:iron ion binding"/>
    <property type="evidence" value="ECO:0007669"/>
    <property type="project" value="InterPro"/>
</dbReference>
<evidence type="ECO:0000256" key="3">
    <source>
        <dbReference type="ARBA" id="ARBA00022723"/>
    </source>
</evidence>
<dbReference type="Gene3D" id="2.60.120.620">
    <property type="entry name" value="q2cbj1_9rhob like domain"/>
    <property type="match status" value="1"/>
</dbReference>
<name>A0AAE0F2W0_9CHLO</name>
<comment type="caution">
    <text evidence="10">The sequence shown here is derived from an EMBL/GenBank/DDBJ whole genome shotgun (WGS) entry which is preliminary data.</text>
</comment>
<evidence type="ECO:0000256" key="8">
    <source>
        <dbReference type="SAM" id="SignalP"/>
    </source>
</evidence>
<evidence type="ECO:0000256" key="5">
    <source>
        <dbReference type="ARBA" id="ARBA00023002"/>
    </source>
</evidence>
<evidence type="ECO:0000313" key="11">
    <source>
        <dbReference type="Proteomes" id="UP001190700"/>
    </source>
</evidence>
<accession>A0AAE0F2W0</accession>